<keyword evidence="6 11" id="KW-1133">Transmembrane helix</keyword>
<dbReference type="Gene3D" id="6.10.340.10">
    <property type="match status" value="1"/>
</dbReference>
<dbReference type="InterPro" id="IPR029151">
    <property type="entry name" value="Sensor-like_sf"/>
</dbReference>
<comment type="similarity">
    <text evidence="9">Belongs to the methyl-accepting chemotaxis (MCP) protein family.</text>
</comment>
<keyword evidence="3" id="KW-0488">Methylation</keyword>
<evidence type="ECO:0000256" key="3">
    <source>
        <dbReference type="ARBA" id="ARBA00022481"/>
    </source>
</evidence>
<evidence type="ECO:0000259" key="12">
    <source>
        <dbReference type="PROSITE" id="PS50111"/>
    </source>
</evidence>
<dbReference type="SUPFAM" id="SSF103190">
    <property type="entry name" value="Sensory domain-like"/>
    <property type="match status" value="1"/>
</dbReference>
<evidence type="ECO:0000256" key="11">
    <source>
        <dbReference type="SAM" id="Phobius"/>
    </source>
</evidence>
<dbReference type="Gene3D" id="1.10.287.950">
    <property type="entry name" value="Methyl-accepting chemotaxis protein"/>
    <property type="match status" value="1"/>
</dbReference>
<feature type="domain" description="Methyl-accepting transducer" evidence="12">
    <location>
        <begin position="276"/>
        <end position="512"/>
    </location>
</feature>
<keyword evidence="4" id="KW-0145">Chemotaxis</keyword>
<dbReference type="PROSITE" id="PS50111">
    <property type="entry name" value="CHEMOTAXIS_TRANSDUC_2"/>
    <property type="match status" value="1"/>
</dbReference>
<keyword evidence="5 11" id="KW-0812">Transmembrane</keyword>
<dbReference type="SUPFAM" id="SSF58104">
    <property type="entry name" value="Methyl-accepting chemotaxis protein (MCP) signaling domain"/>
    <property type="match status" value="1"/>
</dbReference>
<dbReference type="InterPro" id="IPR004089">
    <property type="entry name" value="MCPsignal_dom"/>
</dbReference>
<gene>
    <name evidence="14" type="ORF">CBW46_014945</name>
</gene>
<dbReference type="InterPro" id="IPR004090">
    <property type="entry name" value="Chemotax_Me-accpt_rcpt"/>
</dbReference>
<evidence type="ECO:0000256" key="9">
    <source>
        <dbReference type="ARBA" id="ARBA00029447"/>
    </source>
</evidence>
<feature type="transmembrane region" description="Helical" evidence="11">
    <location>
        <begin position="181"/>
        <end position="204"/>
    </location>
</feature>
<comment type="caution">
    <text evidence="14">The sequence shown here is derived from an EMBL/GenBank/DDBJ whole genome shotgun (WGS) entry which is preliminary data.</text>
</comment>
<dbReference type="GO" id="GO:0004888">
    <property type="term" value="F:transmembrane signaling receptor activity"/>
    <property type="evidence" value="ECO:0007669"/>
    <property type="project" value="InterPro"/>
</dbReference>
<dbReference type="PRINTS" id="PR00260">
    <property type="entry name" value="CHEMTRNSDUCR"/>
</dbReference>
<reference evidence="14" key="1">
    <citation type="submission" date="2018-06" db="EMBL/GenBank/DDBJ databases">
        <title>Paenibacillus xerothermodurans sp. nov. an extremely dry heat resistant spore forming bacterium isolated from the soil of Cape Canaveral, Florida.</title>
        <authorList>
            <person name="Seuylemezian A."/>
            <person name="Kaur N."/>
            <person name="Patil P."/>
            <person name="Patil P."/>
            <person name="Mayilraj S."/>
            <person name="Vaishampayan P."/>
        </authorList>
    </citation>
    <scope>NUCLEOTIDE SEQUENCE [LARGE SCALE GENOMIC DNA]</scope>
    <source>
        <strain evidence="14">ATCC 27380</strain>
    </source>
</reference>
<dbReference type="SMART" id="SM00304">
    <property type="entry name" value="HAMP"/>
    <property type="match status" value="2"/>
</dbReference>
<dbReference type="OrthoDB" id="9814363at2"/>
<evidence type="ECO:0000256" key="6">
    <source>
        <dbReference type="ARBA" id="ARBA00022989"/>
    </source>
</evidence>
<evidence type="ECO:0000256" key="5">
    <source>
        <dbReference type="ARBA" id="ARBA00022692"/>
    </source>
</evidence>
<dbReference type="PANTHER" id="PTHR32089:SF114">
    <property type="entry name" value="METHYL-ACCEPTING CHEMOTAXIS PROTEIN MCPB"/>
    <property type="match status" value="1"/>
</dbReference>
<dbReference type="PROSITE" id="PS50885">
    <property type="entry name" value="HAMP"/>
    <property type="match status" value="1"/>
</dbReference>
<name>A0A2W1N8G5_PAEXE</name>
<comment type="subcellular location">
    <subcellularLocation>
        <location evidence="1">Cell membrane</location>
        <topology evidence="1">Multi-pass membrane protein</topology>
    </subcellularLocation>
</comment>
<dbReference type="Proteomes" id="UP000214746">
    <property type="component" value="Unassembled WGS sequence"/>
</dbReference>
<dbReference type="CDD" id="cd06225">
    <property type="entry name" value="HAMP"/>
    <property type="match status" value="1"/>
</dbReference>
<dbReference type="PANTHER" id="PTHR32089">
    <property type="entry name" value="METHYL-ACCEPTING CHEMOTAXIS PROTEIN MCPB"/>
    <property type="match status" value="1"/>
</dbReference>
<accession>A0A2W1N8G5</accession>
<evidence type="ECO:0000259" key="13">
    <source>
        <dbReference type="PROSITE" id="PS50885"/>
    </source>
</evidence>
<dbReference type="InterPro" id="IPR033463">
    <property type="entry name" value="sCache_3"/>
</dbReference>
<keyword evidence="8 10" id="KW-0807">Transducer</keyword>
<evidence type="ECO:0000256" key="8">
    <source>
        <dbReference type="ARBA" id="ARBA00023224"/>
    </source>
</evidence>
<dbReference type="EMBL" id="NHRJ02000009">
    <property type="protein sequence ID" value="PZE20184.1"/>
    <property type="molecule type" value="Genomic_DNA"/>
</dbReference>
<evidence type="ECO:0000256" key="10">
    <source>
        <dbReference type="PROSITE-ProRule" id="PRU00284"/>
    </source>
</evidence>
<dbReference type="InterPro" id="IPR003660">
    <property type="entry name" value="HAMP_dom"/>
</dbReference>
<dbReference type="GO" id="GO:0007165">
    <property type="term" value="P:signal transduction"/>
    <property type="evidence" value="ECO:0007669"/>
    <property type="project" value="UniProtKB-KW"/>
</dbReference>
<dbReference type="RefSeq" id="WP_089200798.1">
    <property type="nucleotide sequence ID" value="NZ_NHRJ02000009.1"/>
</dbReference>
<keyword evidence="15" id="KW-1185">Reference proteome</keyword>
<dbReference type="GO" id="GO:0006935">
    <property type="term" value="P:chemotaxis"/>
    <property type="evidence" value="ECO:0007669"/>
    <property type="project" value="UniProtKB-KW"/>
</dbReference>
<evidence type="ECO:0000313" key="15">
    <source>
        <dbReference type="Proteomes" id="UP000214746"/>
    </source>
</evidence>
<evidence type="ECO:0000256" key="1">
    <source>
        <dbReference type="ARBA" id="ARBA00004651"/>
    </source>
</evidence>
<protein>
    <submittedName>
        <fullName evidence="14">Methyl-accepting chemotaxis protein</fullName>
    </submittedName>
</protein>
<feature type="domain" description="HAMP" evidence="13">
    <location>
        <begin position="205"/>
        <end position="257"/>
    </location>
</feature>
<dbReference type="GO" id="GO:0005886">
    <property type="term" value="C:plasma membrane"/>
    <property type="evidence" value="ECO:0007669"/>
    <property type="project" value="UniProtKB-SubCell"/>
</dbReference>
<dbReference type="Pfam" id="PF17202">
    <property type="entry name" value="sCache_3_3"/>
    <property type="match status" value="1"/>
</dbReference>
<dbReference type="AlphaFoldDB" id="A0A2W1N8G5"/>
<evidence type="ECO:0000313" key="14">
    <source>
        <dbReference type="EMBL" id="PZE20184.1"/>
    </source>
</evidence>
<dbReference type="SMART" id="SM00283">
    <property type="entry name" value="MA"/>
    <property type="match status" value="1"/>
</dbReference>
<organism evidence="14 15">
    <name type="scientific">Paenibacillus xerothermodurans</name>
    <dbReference type="NCBI Taxonomy" id="1977292"/>
    <lineage>
        <taxon>Bacteria</taxon>
        <taxon>Bacillati</taxon>
        <taxon>Bacillota</taxon>
        <taxon>Bacilli</taxon>
        <taxon>Bacillales</taxon>
        <taxon>Paenibacillaceae</taxon>
        <taxon>Paenibacillus</taxon>
    </lineage>
</organism>
<keyword evidence="2" id="KW-1003">Cell membrane</keyword>
<dbReference type="Pfam" id="PF00015">
    <property type="entry name" value="MCPsignal"/>
    <property type="match status" value="1"/>
</dbReference>
<evidence type="ECO:0000256" key="7">
    <source>
        <dbReference type="ARBA" id="ARBA00023136"/>
    </source>
</evidence>
<evidence type="ECO:0000256" key="4">
    <source>
        <dbReference type="ARBA" id="ARBA00022500"/>
    </source>
</evidence>
<evidence type="ECO:0000256" key="2">
    <source>
        <dbReference type="ARBA" id="ARBA00022475"/>
    </source>
</evidence>
<sequence>MRSMSIATKICLIVVGILLSFSALVAYQVLGDMRTGIETFATEKAKSDLELTAGFIQHKYPGDWQIKDGQMYKGNTKINENFDLVDEIGTITGDTVTIFQGERRVTTNVLTEGKRAIGTAVSAQVADVVLKKGEKYYGEALVVGQTYQTAYQPIKNASGEVIGILYIGASQQLINGIIQSFIGSFFYVFSIAMVVSVAVIVWYIRKMRTRISRVAEAMEQAGAGDFTTVITDHSLDEIGKLGLSFNSMKESLQDLIQQGLSASDKVVAATKTLQVIAEQTANQTKQIVSSIGKVASGADSQTQSTAENLRAMEEVAVGVQRIAENASTITESAFYSKQQAETGGEYVHKTAQQMDSIHESVQDTDSVIKSLERKSQEIAGVLGIIRGIATQTNLLALNAGIEAARAGEHGRGFAVVATEVRRLAEQSAESSGQIADLLSDIEKDMKRSIDAMAQVIEEVHTGLELTKETDRNFVQIVKSNAQIAEQIEEMAATAEQMSAGVEQITASVTEIAQIAQVTNSNSQQVAASTQEQLAAMEEIASSSSELTEVSDVLERSLGKFKL</sequence>
<proteinExistence type="inferred from homology"/>
<dbReference type="Pfam" id="PF00672">
    <property type="entry name" value="HAMP"/>
    <property type="match status" value="1"/>
</dbReference>
<keyword evidence="7 11" id="KW-0472">Membrane</keyword>
<dbReference type="CDD" id="cd11386">
    <property type="entry name" value="MCP_signal"/>
    <property type="match status" value="1"/>
</dbReference>